<keyword evidence="3" id="KW-1185">Reference proteome</keyword>
<feature type="transmembrane region" description="Helical" evidence="1">
    <location>
        <begin position="52"/>
        <end position="70"/>
    </location>
</feature>
<dbReference type="EMBL" id="JACDUR010000008">
    <property type="protein sequence ID" value="MBA2895947.1"/>
    <property type="molecule type" value="Genomic_DNA"/>
</dbReference>
<evidence type="ECO:0000313" key="3">
    <source>
        <dbReference type="Proteomes" id="UP000530928"/>
    </source>
</evidence>
<gene>
    <name evidence="2" type="ORF">HNR30_007338</name>
</gene>
<proteinExistence type="predicted"/>
<reference evidence="2 3" key="1">
    <citation type="submission" date="2020-07" db="EMBL/GenBank/DDBJ databases">
        <title>Genomic Encyclopedia of Type Strains, Phase IV (KMG-IV): sequencing the most valuable type-strain genomes for metagenomic binning, comparative biology and taxonomic classification.</title>
        <authorList>
            <person name="Goeker M."/>
        </authorList>
    </citation>
    <scope>NUCLEOTIDE SEQUENCE [LARGE SCALE GENOMIC DNA]</scope>
    <source>
        <strain evidence="2 3">DSM 45533</strain>
    </source>
</reference>
<evidence type="ECO:0000256" key="1">
    <source>
        <dbReference type="SAM" id="Phobius"/>
    </source>
</evidence>
<organism evidence="2 3">
    <name type="scientific">Nonomuraea soli</name>
    <dbReference type="NCBI Taxonomy" id="1032476"/>
    <lineage>
        <taxon>Bacteria</taxon>
        <taxon>Bacillati</taxon>
        <taxon>Actinomycetota</taxon>
        <taxon>Actinomycetes</taxon>
        <taxon>Streptosporangiales</taxon>
        <taxon>Streptosporangiaceae</taxon>
        <taxon>Nonomuraea</taxon>
    </lineage>
</organism>
<comment type="caution">
    <text evidence="2">The sequence shown here is derived from an EMBL/GenBank/DDBJ whole genome shotgun (WGS) entry which is preliminary data.</text>
</comment>
<name>A0A7W0CRG6_9ACTN</name>
<feature type="transmembrane region" description="Helical" evidence="1">
    <location>
        <begin position="12"/>
        <end position="32"/>
    </location>
</feature>
<accession>A0A7W0CRG6</accession>
<protein>
    <submittedName>
        <fullName evidence="2">Uncharacterized protein</fullName>
    </submittedName>
</protein>
<sequence length="192" mass="20088">MKARSTGLLRGLIAGLAATIAAMALYGAYGYFAPQIPTPVLHFFGPPEKSELYVLGALGGLVIGLSVAAVRPRTYLLAAAAVVFAVVTRVLGVIVAMLAALFRLGQPTHSYGERGLAYLRTYPEIMTSGDFWGTLAAGVVPAALIVSLRVRRLRGKAATPVVETTEPTPDADDGFRGAFEPAVPVHKPEGGL</sequence>
<keyword evidence="1" id="KW-1133">Transmembrane helix</keyword>
<feature type="transmembrane region" description="Helical" evidence="1">
    <location>
        <begin position="131"/>
        <end position="150"/>
    </location>
</feature>
<feature type="transmembrane region" description="Helical" evidence="1">
    <location>
        <begin position="77"/>
        <end position="102"/>
    </location>
</feature>
<dbReference type="RefSeq" id="WP_181614701.1">
    <property type="nucleotide sequence ID" value="NZ_BAABAM010000007.1"/>
</dbReference>
<keyword evidence="1" id="KW-0812">Transmembrane</keyword>
<keyword evidence="1" id="KW-0472">Membrane</keyword>
<dbReference type="Proteomes" id="UP000530928">
    <property type="component" value="Unassembled WGS sequence"/>
</dbReference>
<evidence type="ECO:0000313" key="2">
    <source>
        <dbReference type="EMBL" id="MBA2895947.1"/>
    </source>
</evidence>
<dbReference type="AlphaFoldDB" id="A0A7W0CRG6"/>